<dbReference type="Proteomes" id="UP000198802">
    <property type="component" value="Unassembled WGS sequence"/>
</dbReference>
<dbReference type="InterPro" id="IPR021878">
    <property type="entry name" value="TgpA_N"/>
</dbReference>
<feature type="domain" description="Transglutaminase-like" evidence="3">
    <location>
        <begin position="530"/>
        <end position="601"/>
    </location>
</feature>
<dbReference type="Gene3D" id="3.10.620.30">
    <property type="match status" value="1"/>
</dbReference>
<dbReference type="AlphaFoldDB" id="A0A0S4QHS4"/>
<evidence type="ECO:0000259" key="3">
    <source>
        <dbReference type="SMART" id="SM00460"/>
    </source>
</evidence>
<dbReference type="EMBL" id="FAOZ01000004">
    <property type="protein sequence ID" value="CUU55011.1"/>
    <property type="molecule type" value="Genomic_DNA"/>
</dbReference>
<dbReference type="SUPFAM" id="SSF54001">
    <property type="entry name" value="Cysteine proteinases"/>
    <property type="match status" value="1"/>
</dbReference>
<feature type="transmembrane region" description="Helical" evidence="2">
    <location>
        <begin position="64"/>
        <end position="84"/>
    </location>
</feature>
<evidence type="ECO:0000313" key="4">
    <source>
        <dbReference type="EMBL" id="CUU55011.1"/>
    </source>
</evidence>
<dbReference type="InterPro" id="IPR052901">
    <property type="entry name" value="Bact_TGase-like"/>
</dbReference>
<sequence length="811" mass="83036">MTTAHATAETAPAAAGPRATAAAGRAQRGTVLALLPVGTQSALAGLAFTPVFGGYHRAGPVGRFELLVIGAAVIPVVLSGAVAVRNRLGNGQRTAVAAAGLIAYALLAAAPGRAVLDGPRRLLTTTLPVRASGPELAAVLLIVGAAALAGTELVLGGRTALLPALPPLACAATALALGASAGPPAWWLGPAFALAALAELALSRHVPGTGVAGAPRQPAAPGSGTKRAGARRAGANRPGRRASAGPRLAGTDHGEQPRPARIRRAFVTVAAAAAAAALGLLFTPVVPFLPEAAGPNSPVVGTGGPAVRPRFDAQSFFTQTVSPRATVSPLVEFPALAAGREAGPTLIVRSEQPVELLRAVTLPDFDGVHWTTSAAYRRADQRLPPPPDRVSYREQEISVHVENADALAWLPTVGRPLALSVGGLGVDESTGDVVVPSDRPAPESYTALGAVQAVDQTRLIVDAPTPAPRRPTYTLPAAVRAAATQAAATARTPLGRVEAIRDLFLRGGGFRYDTSAQPPGGHGVYQIGQLIARHRGTAEQFASAFAVMVRELGYQARIVLGYRVPAGDRRTGDYRVTGRDVHAWAEVLFDEAGWVAFDPSPRDQQSTDEIDAVERPAGQVPPAADPAGDQQAAVVANGSGGAGATGASRPEISEDGSPGPAAARGGGVSPVVVSAAALAAVGALAIGVVPVVKGVRGRRRRSRPGTTAQIVGAYWEMVDQLRDAGLPVRPTHTGGELAAVVERHRSPRVAAPVAELVAVHEYAVFAPTPGAVPSSDRAWALVAALRRELQTGLPWRRRLAARLSPASLRPR</sequence>
<dbReference type="PANTHER" id="PTHR42736:SF1">
    <property type="entry name" value="PROTEIN-GLUTAMINE GAMMA-GLUTAMYLTRANSFERASE"/>
    <property type="match status" value="1"/>
</dbReference>
<dbReference type="PANTHER" id="PTHR42736">
    <property type="entry name" value="PROTEIN-GLUTAMINE GAMMA-GLUTAMYLTRANSFERASE"/>
    <property type="match status" value="1"/>
</dbReference>
<dbReference type="InterPro" id="IPR002931">
    <property type="entry name" value="Transglutaminase-like"/>
</dbReference>
<feature type="transmembrane region" description="Helical" evidence="2">
    <location>
        <begin position="31"/>
        <end position="52"/>
    </location>
</feature>
<keyword evidence="2" id="KW-0472">Membrane</keyword>
<evidence type="ECO:0000313" key="5">
    <source>
        <dbReference type="Proteomes" id="UP000198802"/>
    </source>
</evidence>
<feature type="compositionally biased region" description="Low complexity" evidence="1">
    <location>
        <begin position="222"/>
        <end position="249"/>
    </location>
</feature>
<feature type="transmembrane region" description="Helical" evidence="2">
    <location>
        <begin position="136"/>
        <end position="155"/>
    </location>
</feature>
<gene>
    <name evidence="4" type="ORF">Ga0074812_10491</name>
</gene>
<name>A0A0S4QHS4_9ACTN</name>
<accession>A0A0S4QHS4</accession>
<keyword evidence="2" id="KW-0812">Transmembrane</keyword>
<feature type="compositionally biased region" description="Low complexity" evidence="1">
    <location>
        <begin position="656"/>
        <end position="666"/>
    </location>
</feature>
<feature type="transmembrane region" description="Helical" evidence="2">
    <location>
        <begin position="671"/>
        <end position="692"/>
    </location>
</feature>
<dbReference type="RefSeq" id="WP_091273134.1">
    <property type="nucleotide sequence ID" value="NZ_FAOZ01000004.1"/>
</dbReference>
<organism evidence="4 5">
    <name type="scientific">Parafrankia irregularis</name>
    <dbReference type="NCBI Taxonomy" id="795642"/>
    <lineage>
        <taxon>Bacteria</taxon>
        <taxon>Bacillati</taxon>
        <taxon>Actinomycetota</taxon>
        <taxon>Actinomycetes</taxon>
        <taxon>Frankiales</taxon>
        <taxon>Frankiaceae</taxon>
        <taxon>Parafrankia</taxon>
    </lineage>
</organism>
<proteinExistence type="predicted"/>
<evidence type="ECO:0000256" key="1">
    <source>
        <dbReference type="SAM" id="MobiDB-lite"/>
    </source>
</evidence>
<protein>
    <recommendedName>
        <fullName evidence="3">Transglutaminase-like domain-containing protein</fullName>
    </recommendedName>
</protein>
<dbReference type="InterPro" id="IPR038765">
    <property type="entry name" value="Papain-like_cys_pep_sf"/>
</dbReference>
<reference evidence="5" key="1">
    <citation type="submission" date="2015-11" db="EMBL/GenBank/DDBJ databases">
        <authorList>
            <person name="Varghese N."/>
        </authorList>
    </citation>
    <scope>NUCLEOTIDE SEQUENCE [LARGE SCALE GENOMIC DNA]</scope>
    <source>
        <strain evidence="5">DSM 45899</strain>
    </source>
</reference>
<evidence type="ECO:0000256" key="2">
    <source>
        <dbReference type="SAM" id="Phobius"/>
    </source>
</evidence>
<feature type="transmembrane region" description="Helical" evidence="2">
    <location>
        <begin position="96"/>
        <end position="116"/>
    </location>
</feature>
<feature type="transmembrane region" description="Helical" evidence="2">
    <location>
        <begin position="265"/>
        <end position="289"/>
    </location>
</feature>
<feature type="region of interest" description="Disordered" evidence="1">
    <location>
        <begin position="636"/>
        <end position="666"/>
    </location>
</feature>
<dbReference type="Pfam" id="PF01841">
    <property type="entry name" value="Transglut_core"/>
    <property type="match status" value="1"/>
</dbReference>
<keyword evidence="2" id="KW-1133">Transmembrane helix</keyword>
<dbReference type="Pfam" id="PF11992">
    <property type="entry name" value="TgpA_N"/>
    <property type="match status" value="1"/>
</dbReference>
<dbReference type="InterPro" id="IPR025403">
    <property type="entry name" value="TgpA-like_C"/>
</dbReference>
<feature type="region of interest" description="Disordered" evidence="1">
    <location>
        <begin position="209"/>
        <end position="259"/>
    </location>
</feature>
<dbReference type="Pfam" id="PF13559">
    <property type="entry name" value="DUF4129"/>
    <property type="match status" value="1"/>
</dbReference>
<dbReference type="SMART" id="SM00460">
    <property type="entry name" value="TGc"/>
    <property type="match status" value="1"/>
</dbReference>
<keyword evidence="5" id="KW-1185">Reference proteome</keyword>